<evidence type="ECO:0000313" key="2">
    <source>
        <dbReference type="EMBL" id="OOF97473.1"/>
    </source>
</evidence>
<dbReference type="OrthoDB" id="5286775at2759"/>
<feature type="compositionally biased region" description="Basic and acidic residues" evidence="1">
    <location>
        <begin position="211"/>
        <end position="224"/>
    </location>
</feature>
<evidence type="ECO:0000256" key="1">
    <source>
        <dbReference type="SAM" id="MobiDB-lite"/>
    </source>
</evidence>
<sequence>MSGPGTRSGSSESSRASSASARDSDYILEEDIKQEEEDEEEFVSDADEVDPRELKIDDARKGKKRKRNLDANYIPGSEDDGFALGEKVVPGELDDGAAKKVKKRKRDLDAAYIPGKDEDDDVAPDAIEVDPAELIDIAAKKPAKRKRDLDATYVPGEDKDDEDIQSDIATTPSGRTYKRKKVATNITAQKAPLQTPEKTKKPIFPITPSIETDHVKVENPDSQHGKAKVTSHASYPTPNSLLRKSTNNVRVLSSTTRRRHRAPVNPQTDNNAEYVPEKAISHKPQGFQERPSDSKHAASSHLEDDDEEYQDRPIRHNETTGIVFDFSVERAKRWASAINVPEGLYNAEEKDLFFRLAMRGFEPVIPKIWRHDFPTLPESLYPRSAEPNSTPIINATRSSNLYATKALSNLFAVGGRVRDCEILRQRSEPLIKQAIKNYIRWALFDASLHTANDAVPVHVIYDQKKGESTLKAVHNMNHKLRNLVRRHHEALGVTTNARSKSGSDEQEQKPTPTKFPLLIGFIICGPIVAILTHSTDPQEIGDGEVQGRFMGQFDLSERGQDVWNSLAIAITVMSVRRTMLSLVQEGKRGYCHGRSPSAIDIDL</sequence>
<protein>
    <submittedName>
        <fullName evidence="2">Uncharacterized protein</fullName>
    </submittedName>
</protein>
<feature type="compositionally biased region" description="Low complexity" evidence="1">
    <location>
        <begin position="1"/>
        <end position="21"/>
    </location>
</feature>
<feature type="region of interest" description="Disordered" evidence="1">
    <location>
        <begin position="154"/>
        <end position="176"/>
    </location>
</feature>
<feature type="region of interest" description="Disordered" evidence="1">
    <location>
        <begin position="1"/>
        <end position="83"/>
    </location>
</feature>
<name>A0A1R3RSM0_ASPC5</name>
<feature type="compositionally biased region" description="Basic and acidic residues" evidence="1">
    <location>
        <begin position="49"/>
        <end position="60"/>
    </location>
</feature>
<feature type="compositionally biased region" description="Acidic residues" evidence="1">
    <location>
        <begin position="26"/>
        <end position="48"/>
    </location>
</feature>
<organism evidence="2 3">
    <name type="scientific">Aspergillus carbonarius (strain ITEM 5010)</name>
    <dbReference type="NCBI Taxonomy" id="602072"/>
    <lineage>
        <taxon>Eukaryota</taxon>
        <taxon>Fungi</taxon>
        <taxon>Dikarya</taxon>
        <taxon>Ascomycota</taxon>
        <taxon>Pezizomycotina</taxon>
        <taxon>Eurotiomycetes</taxon>
        <taxon>Eurotiomycetidae</taxon>
        <taxon>Eurotiales</taxon>
        <taxon>Aspergillaceae</taxon>
        <taxon>Aspergillus</taxon>
        <taxon>Aspergillus subgen. Circumdati</taxon>
    </lineage>
</organism>
<dbReference type="AlphaFoldDB" id="A0A1R3RSM0"/>
<dbReference type="VEuPathDB" id="FungiDB:ASPCADRAFT_505818"/>
<feature type="region of interest" description="Disordered" evidence="1">
    <location>
        <begin position="188"/>
        <end position="316"/>
    </location>
</feature>
<gene>
    <name evidence="2" type="ORF">ASPCADRAFT_505818</name>
</gene>
<proteinExistence type="predicted"/>
<dbReference type="EMBL" id="KV907497">
    <property type="protein sequence ID" value="OOF97473.1"/>
    <property type="molecule type" value="Genomic_DNA"/>
</dbReference>
<accession>A0A1R3RSM0</accession>
<feature type="compositionally biased region" description="Polar residues" evidence="1">
    <location>
        <begin position="231"/>
        <end position="255"/>
    </location>
</feature>
<evidence type="ECO:0000313" key="3">
    <source>
        <dbReference type="Proteomes" id="UP000188318"/>
    </source>
</evidence>
<reference evidence="3" key="1">
    <citation type="journal article" date="2017" name="Genome Biol.">
        <title>Comparative genomics reveals high biological diversity and specific adaptations in the industrially and medically important fungal genus Aspergillus.</title>
        <authorList>
            <person name="de Vries R.P."/>
            <person name="Riley R."/>
            <person name="Wiebenga A."/>
            <person name="Aguilar-Osorio G."/>
            <person name="Amillis S."/>
            <person name="Uchima C.A."/>
            <person name="Anderluh G."/>
            <person name="Asadollahi M."/>
            <person name="Askin M."/>
            <person name="Barry K."/>
            <person name="Battaglia E."/>
            <person name="Bayram O."/>
            <person name="Benocci T."/>
            <person name="Braus-Stromeyer S.A."/>
            <person name="Caldana C."/>
            <person name="Canovas D."/>
            <person name="Cerqueira G.C."/>
            <person name="Chen F."/>
            <person name="Chen W."/>
            <person name="Choi C."/>
            <person name="Clum A."/>
            <person name="Dos Santos R.A."/>
            <person name="Damasio A.R."/>
            <person name="Diallinas G."/>
            <person name="Emri T."/>
            <person name="Fekete E."/>
            <person name="Flipphi M."/>
            <person name="Freyberg S."/>
            <person name="Gallo A."/>
            <person name="Gournas C."/>
            <person name="Habgood R."/>
            <person name="Hainaut M."/>
            <person name="Harispe M.L."/>
            <person name="Henrissat B."/>
            <person name="Hilden K.S."/>
            <person name="Hope R."/>
            <person name="Hossain A."/>
            <person name="Karabika E."/>
            <person name="Karaffa L."/>
            <person name="Karanyi Z."/>
            <person name="Krasevec N."/>
            <person name="Kuo A."/>
            <person name="Kusch H."/>
            <person name="LaButti K."/>
            <person name="Lagendijk E.L."/>
            <person name="Lapidus A."/>
            <person name="Levasseur A."/>
            <person name="Lindquist E."/>
            <person name="Lipzen A."/>
            <person name="Logrieco A.F."/>
            <person name="MacCabe A."/>
            <person name="Maekelae M.R."/>
            <person name="Malavazi I."/>
            <person name="Melin P."/>
            <person name="Meyer V."/>
            <person name="Mielnichuk N."/>
            <person name="Miskei M."/>
            <person name="Molnar A.P."/>
            <person name="Mule G."/>
            <person name="Ngan C.Y."/>
            <person name="Orejas M."/>
            <person name="Orosz E."/>
            <person name="Ouedraogo J.P."/>
            <person name="Overkamp K.M."/>
            <person name="Park H.-S."/>
            <person name="Perrone G."/>
            <person name="Piumi F."/>
            <person name="Punt P.J."/>
            <person name="Ram A.F."/>
            <person name="Ramon A."/>
            <person name="Rauscher S."/>
            <person name="Record E."/>
            <person name="Riano-Pachon D.M."/>
            <person name="Robert V."/>
            <person name="Roehrig J."/>
            <person name="Ruller R."/>
            <person name="Salamov A."/>
            <person name="Salih N.S."/>
            <person name="Samson R.A."/>
            <person name="Sandor E."/>
            <person name="Sanguinetti M."/>
            <person name="Schuetze T."/>
            <person name="Sepcic K."/>
            <person name="Shelest E."/>
            <person name="Sherlock G."/>
            <person name="Sophianopoulou V."/>
            <person name="Squina F.M."/>
            <person name="Sun H."/>
            <person name="Susca A."/>
            <person name="Todd R.B."/>
            <person name="Tsang A."/>
            <person name="Unkles S.E."/>
            <person name="van de Wiele N."/>
            <person name="van Rossen-Uffink D."/>
            <person name="Oliveira J.V."/>
            <person name="Vesth T.C."/>
            <person name="Visser J."/>
            <person name="Yu J.-H."/>
            <person name="Zhou M."/>
            <person name="Andersen M.R."/>
            <person name="Archer D.B."/>
            <person name="Baker S.E."/>
            <person name="Benoit I."/>
            <person name="Brakhage A.A."/>
            <person name="Braus G.H."/>
            <person name="Fischer R."/>
            <person name="Frisvad J.C."/>
            <person name="Goldman G.H."/>
            <person name="Houbraken J."/>
            <person name="Oakley B."/>
            <person name="Pocsi I."/>
            <person name="Scazzocchio C."/>
            <person name="Seiboth B."/>
            <person name="vanKuyk P.A."/>
            <person name="Wortman J."/>
            <person name="Dyer P.S."/>
            <person name="Grigoriev I.V."/>
        </authorList>
    </citation>
    <scope>NUCLEOTIDE SEQUENCE [LARGE SCALE GENOMIC DNA]</scope>
    <source>
        <strain evidence="3">ITEM 5010</strain>
    </source>
</reference>
<dbReference type="OMA" id="FYRIAMR"/>
<keyword evidence="3" id="KW-1185">Reference proteome</keyword>
<dbReference type="Proteomes" id="UP000188318">
    <property type="component" value="Unassembled WGS sequence"/>
</dbReference>